<comment type="caution">
    <text evidence="4">The sequence shown here is derived from an EMBL/GenBank/DDBJ whole genome shotgun (WGS) entry which is preliminary data.</text>
</comment>
<protein>
    <recommendedName>
        <fullName evidence="3">VWFD domain-containing protein</fullName>
    </recommendedName>
</protein>
<keyword evidence="2" id="KW-0325">Glycoprotein</keyword>
<evidence type="ECO:0000313" key="4">
    <source>
        <dbReference type="EMBL" id="CAK8695012.1"/>
    </source>
</evidence>
<keyword evidence="1" id="KW-1015">Disulfide bond</keyword>
<name>A0ABP0GTL4_CLALP</name>
<feature type="domain" description="VWFD" evidence="3">
    <location>
        <begin position="27"/>
        <end position="83"/>
    </location>
</feature>
<dbReference type="PANTHER" id="PTHR11339">
    <property type="entry name" value="EXTRACELLULAR MATRIX GLYCOPROTEIN RELATED"/>
    <property type="match status" value="1"/>
</dbReference>
<evidence type="ECO:0000256" key="1">
    <source>
        <dbReference type="ARBA" id="ARBA00023157"/>
    </source>
</evidence>
<proteinExistence type="predicted"/>
<gene>
    <name evidence="4" type="ORF">CVLEPA_LOCUS28319</name>
</gene>
<dbReference type="EMBL" id="CAWYQH010000141">
    <property type="protein sequence ID" value="CAK8695012.1"/>
    <property type="molecule type" value="Genomic_DNA"/>
</dbReference>
<dbReference type="Proteomes" id="UP001642483">
    <property type="component" value="Unassembled WGS sequence"/>
</dbReference>
<evidence type="ECO:0000313" key="5">
    <source>
        <dbReference type="Proteomes" id="UP001642483"/>
    </source>
</evidence>
<dbReference type="PROSITE" id="PS51233">
    <property type="entry name" value="VWFD"/>
    <property type="match status" value="1"/>
</dbReference>
<dbReference type="InterPro" id="IPR050780">
    <property type="entry name" value="Mucin_vWF_Thrombospondin_sf"/>
</dbReference>
<sequence>MLPVNPIGVGHFTGVYTNVKAPVDQTGTCFTWGQHHYRTFDGTIYRFRGTCTYVLARDMVDNSFAIHVVNDGECDGSETGCKR</sequence>
<accession>A0ABP0GTL4</accession>
<dbReference type="Pfam" id="PF00094">
    <property type="entry name" value="VWD"/>
    <property type="match status" value="1"/>
</dbReference>
<dbReference type="InterPro" id="IPR001846">
    <property type="entry name" value="VWF_type-D"/>
</dbReference>
<organism evidence="4 5">
    <name type="scientific">Clavelina lepadiformis</name>
    <name type="common">Light-bulb sea squirt</name>
    <name type="synonym">Ascidia lepadiformis</name>
    <dbReference type="NCBI Taxonomy" id="159417"/>
    <lineage>
        <taxon>Eukaryota</taxon>
        <taxon>Metazoa</taxon>
        <taxon>Chordata</taxon>
        <taxon>Tunicata</taxon>
        <taxon>Ascidiacea</taxon>
        <taxon>Aplousobranchia</taxon>
        <taxon>Clavelinidae</taxon>
        <taxon>Clavelina</taxon>
    </lineage>
</organism>
<keyword evidence="5" id="KW-1185">Reference proteome</keyword>
<evidence type="ECO:0000256" key="2">
    <source>
        <dbReference type="ARBA" id="ARBA00023180"/>
    </source>
</evidence>
<reference evidence="4 5" key="1">
    <citation type="submission" date="2024-02" db="EMBL/GenBank/DDBJ databases">
        <authorList>
            <person name="Daric V."/>
            <person name="Darras S."/>
        </authorList>
    </citation>
    <scope>NUCLEOTIDE SEQUENCE [LARGE SCALE GENOMIC DNA]</scope>
</reference>
<evidence type="ECO:0000259" key="3">
    <source>
        <dbReference type="PROSITE" id="PS51233"/>
    </source>
</evidence>